<dbReference type="InterPro" id="IPR036465">
    <property type="entry name" value="vWFA_dom_sf"/>
</dbReference>
<organism evidence="2">
    <name type="scientific">hydrothermal vent metagenome</name>
    <dbReference type="NCBI Taxonomy" id="652676"/>
    <lineage>
        <taxon>unclassified sequences</taxon>
        <taxon>metagenomes</taxon>
        <taxon>ecological metagenomes</taxon>
    </lineage>
</organism>
<dbReference type="EMBL" id="UOEC01000132">
    <property type="protein sequence ID" value="VAV96400.1"/>
    <property type="molecule type" value="Genomic_DNA"/>
</dbReference>
<protein>
    <recommendedName>
        <fullName evidence="1">VWFA domain-containing protein</fullName>
    </recommendedName>
</protein>
<dbReference type="SMART" id="SM00327">
    <property type="entry name" value="VWA"/>
    <property type="match status" value="1"/>
</dbReference>
<feature type="domain" description="VWFA" evidence="1">
    <location>
        <begin position="171"/>
        <end position="453"/>
    </location>
</feature>
<name>A0A3B0RSG2_9ZZZZ</name>
<dbReference type="Gene3D" id="3.40.50.410">
    <property type="entry name" value="von Willebrand factor, type A domain"/>
    <property type="match status" value="1"/>
</dbReference>
<dbReference type="SUPFAM" id="SSF53300">
    <property type="entry name" value="vWA-like"/>
    <property type="match status" value="1"/>
</dbReference>
<sequence>MTKKINIAKSFLRRLKNFGLNKSGQVALTFVLGAVPIMGATGVAFDYSRKIEAQAETQAALDGAAMAATSALNAGENEAAYKKAAQDFFNRNKPDNLIGNPEVAINVDYTVGRLTATTDASIPTTMTRILGYDTMPLTNDFKAVDEQGNVQSGSFGTAIAIPAFTIEHKGEIVMVMDYSGSMGWSLGGEKKYKTMRNEAAKLVSALSQAKTNQYVKFGIVPFSSEVFTTMKKKFWYGFKGNQMRSSCTRDRRYPYNLAATKPTNPGKKKHITRFGWVADQESSNPNKSGFYEGWENYRSYCGAYSGSRNLVIQDLTQNHNQTYNKILSMSPYGNTHIAVGMEFGYHLLSPNAPFTKGVAYNTEDTEKAVILLTDGAQTTRAFGSGGSYNVSDGKDNLETLCTNMKADGIRILTVSYDLYDSDTEQRLKNCATNLNDFYDADSKPELVSAFSNITAKLARDMFLAK</sequence>
<dbReference type="PROSITE" id="PS50234">
    <property type="entry name" value="VWFA"/>
    <property type="match status" value="1"/>
</dbReference>
<proteinExistence type="predicted"/>
<reference evidence="2" key="1">
    <citation type="submission" date="2018-06" db="EMBL/GenBank/DDBJ databases">
        <authorList>
            <person name="Zhirakovskaya E."/>
        </authorList>
    </citation>
    <scope>NUCLEOTIDE SEQUENCE</scope>
</reference>
<dbReference type="AlphaFoldDB" id="A0A3B0RSG2"/>
<gene>
    <name evidence="2" type="ORF">MNBD_ALPHA08-729</name>
</gene>
<accession>A0A3B0RSG2</accession>
<evidence type="ECO:0000313" key="2">
    <source>
        <dbReference type="EMBL" id="VAV96400.1"/>
    </source>
</evidence>
<evidence type="ECO:0000259" key="1">
    <source>
        <dbReference type="PROSITE" id="PS50234"/>
    </source>
</evidence>
<dbReference type="InterPro" id="IPR002035">
    <property type="entry name" value="VWF_A"/>
</dbReference>
<dbReference type="Pfam" id="PF13400">
    <property type="entry name" value="Tad"/>
    <property type="match status" value="1"/>
</dbReference>
<dbReference type="InterPro" id="IPR028087">
    <property type="entry name" value="Tad_N"/>
</dbReference>